<reference evidence="2 3" key="1">
    <citation type="submission" date="2021-06" db="EMBL/GenBank/DDBJ databases">
        <title>Caerostris darwini draft genome.</title>
        <authorList>
            <person name="Kono N."/>
            <person name="Arakawa K."/>
        </authorList>
    </citation>
    <scope>NUCLEOTIDE SEQUENCE [LARGE SCALE GENOMIC DNA]</scope>
</reference>
<feature type="signal peptide" evidence="1">
    <location>
        <begin position="1"/>
        <end position="19"/>
    </location>
</feature>
<proteinExistence type="predicted"/>
<keyword evidence="3" id="KW-1185">Reference proteome</keyword>
<sequence length="102" mass="11211">MKFVILLCAVVLATNLVAAKVQYKDPGSVDYDFYKEFLKMHGENVDCTGNLTFAQYADCDPRCDFTPSDDCGGATFVGCACKKGYIAVDESRKQCVMPEDCP</sequence>
<dbReference type="InterPro" id="IPR036084">
    <property type="entry name" value="Ser_inhib-like_sf"/>
</dbReference>
<evidence type="ECO:0008006" key="4">
    <source>
        <dbReference type="Google" id="ProtNLM"/>
    </source>
</evidence>
<comment type="caution">
    <text evidence="2">The sequence shown here is derived from an EMBL/GenBank/DDBJ whole genome shotgun (WGS) entry which is preliminary data.</text>
</comment>
<name>A0AAV4RSB3_9ARAC</name>
<dbReference type="SUPFAM" id="SSF57567">
    <property type="entry name" value="Serine protease inhibitors"/>
    <property type="match status" value="1"/>
</dbReference>
<dbReference type="Gene3D" id="2.10.25.10">
    <property type="entry name" value="Laminin"/>
    <property type="match status" value="1"/>
</dbReference>
<evidence type="ECO:0000256" key="1">
    <source>
        <dbReference type="SAM" id="SignalP"/>
    </source>
</evidence>
<evidence type="ECO:0000313" key="2">
    <source>
        <dbReference type="EMBL" id="GIY22818.1"/>
    </source>
</evidence>
<organism evidence="2 3">
    <name type="scientific">Caerostris darwini</name>
    <dbReference type="NCBI Taxonomy" id="1538125"/>
    <lineage>
        <taxon>Eukaryota</taxon>
        <taxon>Metazoa</taxon>
        <taxon>Ecdysozoa</taxon>
        <taxon>Arthropoda</taxon>
        <taxon>Chelicerata</taxon>
        <taxon>Arachnida</taxon>
        <taxon>Araneae</taxon>
        <taxon>Araneomorphae</taxon>
        <taxon>Entelegynae</taxon>
        <taxon>Araneoidea</taxon>
        <taxon>Araneidae</taxon>
        <taxon>Caerostris</taxon>
    </lineage>
</organism>
<evidence type="ECO:0000313" key="3">
    <source>
        <dbReference type="Proteomes" id="UP001054837"/>
    </source>
</evidence>
<dbReference type="EMBL" id="BPLQ01006483">
    <property type="protein sequence ID" value="GIY22818.1"/>
    <property type="molecule type" value="Genomic_DNA"/>
</dbReference>
<feature type="chain" id="PRO_5043730422" description="TIL domain-containing protein" evidence="1">
    <location>
        <begin position="20"/>
        <end position="102"/>
    </location>
</feature>
<dbReference type="AlphaFoldDB" id="A0AAV4RSB3"/>
<keyword evidence="1" id="KW-0732">Signal</keyword>
<accession>A0AAV4RSB3</accession>
<gene>
    <name evidence="2" type="primary">AVEN_163197_1</name>
    <name evidence="2" type="ORF">CDAR_275901</name>
</gene>
<protein>
    <recommendedName>
        <fullName evidence="4">TIL domain-containing protein</fullName>
    </recommendedName>
</protein>
<dbReference type="Proteomes" id="UP001054837">
    <property type="component" value="Unassembled WGS sequence"/>
</dbReference>